<feature type="transmembrane region" description="Helical" evidence="7">
    <location>
        <begin position="650"/>
        <end position="670"/>
    </location>
</feature>
<feature type="transmembrane region" description="Helical" evidence="7">
    <location>
        <begin position="12"/>
        <end position="35"/>
    </location>
</feature>
<feature type="transmembrane region" description="Helical" evidence="7">
    <location>
        <begin position="966"/>
        <end position="983"/>
    </location>
</feature>
<dbReference type="EMBL" id="JFZT01000036">
    <property type="protein sequence ID" value="EZQ09972.1"/>
    <property type="molecule type" value="Genomic_DNA"/>
</dbReference>
<dbReference type="InterPro" id="IPR050545">
    <property type="entry name" value="Mycobact_MmpL"/>
</dbReference>
<dbReference type="InterPro" id="IPR000731">
    <property type="entry name" value="SSD"/>
</dbReference>
<keyword evidence="6 7" id="KW-0472">Membrane</keyword>
<feature type="transmembrane region" description="Helical" evidence="7">
    <location>
        <begin position="799"/>
        <end position="819"/>
    </location>
</feature>
<evidence type="ECO:0000256" key="3">
    <source>
        <dbReference type="ARBA" id="ARBA00022475"/>
    </source>
</evidence>
<comment type="subcellular location">
    <subcellularLocation>
        <location evidence="1">Cell membrane</location>
        <topology evidence="1">Multi-pass membrane protein</topology>
    </subcellularLocation>
</comment>
<name>A0A031LNL2_9CREN</name>
<evidence type="ECO:0000256" key="5">
    <source>
        <dbReference type="ARBA" id="ARBA00022989"/>
    </source>
</evidence>
<comment type="similarity">
    <text evidence="2">Belongs to the resistance-nodulation-cell division (RND) (TC 2.A.6) family. MmpL subfamily.</text>
</comment>
<dbReference type="OrthoDB" id="42357at2157"/>
<comment type="caution">
    <text evidence="9">The sequence shown here is derived from an EMBL/GenBank/DDBJ whole genome shotgun (WGS) entry which is preliminary data.</text>
</comment>
<feature type="transmembrane region" description="Helical" evidence="7">
    <location>
        <begin position="1068"/>
        <end position="1093"/>
    </location>
</feature>
<feature type="transmembrane region" description="Helical" evidence="7">
    <location>
        <begin position="756"/>
        <end position="778"/>
    </location>
</feature>
<sequence>MNDSFARFIQKRWYLVVIVWIVMILLSIPFISLFFSSVSYQIAISIPGSTAARAENIVSNYFNLSGTSESGAVVVIQGNVSKDAVFLSKLTSFNNLSVLSYYTLERSIISSYISSAYPAYVNLTKIMDNISVQEIKLLSNLTAEQKKLNSTIEKTQNLSLSVKKVEKSFIDVKENITNTTQKLELLKGYMDENISSFSRIKTSEENVNSSAHELSLFLNYYPFLFLDYWESVYNSTHNVTLANQYAYEKVVSLINSTKELNYFNLFYHEWNSSTVVNPLKRAQGSILSSISVMEEEGVFNSTQSNFISSLEEYVNLTNFREVFPYYLFAINYLNVTYRLPLTILAPLFNTTPLSFTLEIYSQKTGISEPILYYLMQTGNAFNASYEIVYDKAPQNYKPFIHEVFLNINETPYAFSTSYVYQITNESIPLNLIREVGNLTQGQVVQYIINQTSAEEKLPTWFFSSLLQGEERNLTAYLISQKLTFLSSILSKSNMTSKELAELLFNTSPSYISSILLSNYVNVSPILQLNRGELREVLVNNMTNISAIISKGYFFVEPISNISNALYLREYYLVLLKGNVTYSQAENFANYLSSKLHSKVILTGSEPVSHSLKGLATSAFSIAIPVGIILAILLTGIYFRSFVAAFVPLGIYFSAFTIASVLIWGVVIKILGITVDFLTPSQVLLLALGLGTDYVVFISGRYIEERRKGKGKDDASREAIKWGGKAVTITALVVMLSFFFLYVYNIPFFSDTAIAEMLAVVVVWFSAITFFSAILSRVGDKLFFPYKIKQNPPKERKINYPGLKAGIILTAVVIFAAVAMTTQLSFNVLGLLPQNEATEGVNLLSSQFTTANVFPICVVIPVHGFNYSTYQHLVTIYKEIQGINGVTSVQSSVSPYGGLISFNNLSQYNYTQYLSHGYALFIVNQKYSPFSSQAFSIVQKIESLNVGYVGGGPVDAYNILHFVETNFAEIVLLISVTMYIILFVMTRSFSISGVIILTIMSAVAITLGVEKLIFSVLGYQIFAIIPLFLVAIIIGIGMDYNIFLVARIHEEMEKGAPMDKAASITVGSIGRTIVFLGLIFAGTMGSLTLVNAAILQEIGFALAMAAVLETSLLWYFLAPSLLILIYRKFKIKPKMII</sequence>
<feature type="transmembrane region" description="Helical" evidence="7">
    <location>
        <begin position="618"/>
        <end position="638"/>
    </location>
</feature>
<feature type="transmembrane region" description="Helical" evidence="7">
    <location>
        <begin position="1099"/>
        <end position="1125"/>
    </location>
</feature>
<keyword evidence="4 7" id="KW-0812">Transmembrane</keyword>
<reference evidence="9 10" key="1">
    <citation type="submission" date="2014-03" db="EMBL/GenBank/DDBJ databases">
        <title>Draft genome sequence of the novel thermoacidophilic archaea Acidianus copahuensis ALE1 strain, isolated from Copahue volcanic area in Neuquen Argentina.</title>
        <authorList>
            <person name="Urbieta M.S."/>
            <person name="Rascovan N."/>
            <person name="Castro C."/>
            <person name="Revale S."/>
            <person name="Giaveno M.A."/>
            <person name="Vazquez M.P."/>
            <person name="Donati E.R."/>
        </authorList>
    </citation>
    <scope>NUCLEOTIDE SEQUENCE [LARGE SCALE GENOMIC DNA]</scope>
    <source>
        <strain evidence="9 10">ALE1</strain>
    </source>
</reference>
<protein>
    <submittedName>
        <fullName evidence="9">Antibiotic transporter</fullName>
    </submittedName>
</protein>
<evidence type="ECO:0000256" key="4">
    <source>
        <dbReference type="ARBA" id="ARBA00022692"/>
    </source>
</evidence>
<proteinExistence type="inferred from homology"/>
<evidence type="ECO:0000256" key="6">
    <source>
        <dbReference type="ARBA" id="ARBA00023136"/>
    </source>
</evidence>
<keyword evidence="5 7" id="KW-1133">Transmembrane helix</keyword>
<dbReference type="InterPro" id="IPR004869">
    <property type="entry name" value="MMPL_dom"/>
</dbReference>
<dbReference type="PANTHER" id="PTHR33406:SF6">
    <property type="entry name" value="MEMBRANE PROTEIN YDGH-RELATED"/>
    <property type="match status" value="1"/>
</dbReference>
<dbReference type="SUPFAM" id="SSF82866">
    <property type="entry name" value="Multidrug efflux transporter AcrB transmembrane domain"/>
    <property type="match status" value="2"/>
</dbReference>
<evidence type="ECO:0000259" key="8">
    <source>
        <dbReference type="PROSITE" id="PS50156"/>
    </source>
</evidence>
<dbReference type="Pfam" id="PF03176">
    <property type="entry name" value="MMPL"/>
    <property type="match status" value="2"/>
</dbReference>
<feature type="transmembrane region" description="Helical" evidence="7">
    <location>
        <begin position="990"/>
        <end position="1008"/>
    </location>
</feature>
<dbReference type="AlphaFoldDB" id="A0A031LNL2"/>
<feature type="transmembrane region" description="Helical" evidence="7">
    <location>
        <begin position="723"/>
        <end position="744"/>
    </location>
</feature>
<evidence type="ECO:0000313" key="10">
    <source>
        <dbReference type="Proteomes" id="UP000024332"/>
    </source>
</evidence>
<accession>A0A031LNL2</accession>
<feature type="domain" description="SSD" evidence="8">
    <location>
        <begin position="648"/>
        <end position="776"/>
    </location>
</feature>
<evidence type="ECO:0000256" key="7">
    <source>
        <dbReference type="SAM" id="Phobius"/>
    </source>
</evidence>
<evidence type="ECO:0000313" key="9">
    <source>
        <dbReference type="EMBL" id="EZQ09972.1"/>
    </source>
</evidence>
<dbReference type="RefSeq" id="WP_048099263.1">
    <property type="nucleotide sequence ID" value="NZ_JFZT01000036.1"/>
</dbReference>
<evidence type="ECO:0000256" key="1">
    <source>
        <dbReference type="ARBA" id="ARBA00004651"/>
    </source>
</evidence>
<keyword evidence="3" id="KW-1003">Cell membrane</keyword>
<keyword evidence="10" id="KW-1185">Reference proteome</keyword>
<dbReference type="Proteomes" id="UP000024332">
    <property type="component" value="Unassembled WGS sequence"/>
</dbReference>
<dbReference type="GO" id="GO:0005886">
    <property type="term" value="C:plasma membrane"/>
    <property type="evidence" value="ECO:0007669"/>
    <property type="project" value="UniProtKB-SubCell"/>
</dbReference>
<organism evidence="9 10">
    <name type="scientific">Candidatus Acidianus copahuensis</name>
    <dbReference type="NCBI Taxonomy" id="1160895"/>
    <lineage>
        <taxon>Archaea</taxon>
        <taxon>Thermoproteota</taxon>
        <taxon>Thermoprotei</taxon>
        <taxon>Sulfolobales</taxon>
        <taxon>Sulfolobaceae</taxon>
        <taxon>Acidianus</taxon>
    </lineage>
</organism>
<dbReference type="PROSITE" id="PS50156">
    <property type="entry name" value="SSD"/>
    <property type="match status" value="1"/>
</dbReference>
<feature type="transmembrane region" description="Helical" evidence="7">
    <location>
        <begin position="682"/>
        <end position="702"/>
    </location>
</feature>
<dbReference type="PANTHER" id="PTHR33406">
    <property type="entry name" value="MEMBRANE PROTEIN MJ1562-RELATED"/>
    <property type="match status" value="1"/>
</dbReference>
<gene>
    <name evidence="9" type="ORF">CM19_04840</name>
</gene>
<feature type="transmembrane region" description="Helical" evidence="7">
    <location>
        <begin position="1020"/>
        <end position="1047"/>
    </location>
</feature>
<evidence type="ECO:0000256" key="2">
    <source>
        <dbReference type="ARBA" id="ARBA00010157"/>
    </source>
</evidence>
<dbReference type="STRING" id="1160895.CM19_04840"/>
<dbReference type="Gene3D" id="1.20.1640.10">
    <property type="entry name" value="Multidrug efflux transporter AcrB transmembrane domain"/>
    <property type="match status" value="2"/>
</dbReference>